<feature type="domain" description="ATP-grasp" evidence="5">
    <location>
        <begin position="123"/>
        <end position="326"/>
    </location>
</feature>
<dbReference type="GO" id="GO:0046872">
    <property type="term" value="F:metal ion binding"/>
    <property type="evidence" value="ECO:0007669"/>
    <property type="project" value="InterPro"/>
</dbReference>
<sequence length="440" mass="48767">MSPAMDTRAERRLVMILRRGFTSFADHFQTLLDLGVKVHLITVESETIAADPRFASVTQLRKDAPQHDFHTSAVRKARETGAAAIITLLETDIEIAEAANAELGNDWATPEAAHICRDKFRQREFLRQHGIPSVWYHPVTDIDKALEVATERGFPLILKPTRAAASDFVELVHDVDRLREALANIKAMIDQGRGFYYESGAAEWALLEEYLPGQEVTLDGVVVDGRFVLGGVHNKQESSGPFFHEDLYTLPYSNPEREDELEDIAARITTALGAKICMFNAELREATDGTFRVVEFSIRVSGGHPYRHIKDVYSIDLVRIFARAACGEPAADILAQENKRCEPRMTVCAKVVYANGKVIRNSVGEAIHSPYFRVYFASAKPGAEVVASGNKGFDFTGLLSVWMPWSPGQDPSVVHTVAKELAQRLDVDVRDESGAKSVVA</sequence>
<organism evidence="6 7">
    <name type="scientific">Actinomadura logoneensis</name>
    <dbReference type="NCBI Taxonomy" id="2293572"/>
    <lineage>
        <taxon>Bacteria</taxon>
        <taxon>Bacillati</taxon>
        <taxon>Actinomycetota</taxon>
        <taxon>Actinomycetes</taxon>
        <taxon>Streptosporangiales</taxon>
        <taxon>Thermomonosporaceae</taxon>
        <taxon>Actinomadura</taxon>
    </lineage>
</organism>
<evidence type="ECO:0000256" key="3">
    <source>
        <dbReference type="ARBA" id="ARBA00022840"/>
    </source>
</evidence>
<proteinExistence type="predicted"/>
<evidence type="ECO:0000256" key="1">
    <source>
        <dbReference type="ARBA" id="ARBA00022598"/>
    </source>
</evidence>
<dbReference type="Pfam" id="PF13535">
    <property type="entry name" value="ATP-grasp_4"/>
    <property type="match status" value="1"/>
</dbReference>
<evidence type="ECO:0000259" key="5">
    <source>
        <dbReference type="PROSITE" id="PS50975"/>
    </source>
</evidence>
<dbReference type="InterPro" id="IPR011761">
    <property type="entry name" value="ATP-grasp"/>
</dbReference>
<comment type="caution">
    <text evidence="6">The sequence shown here is derived from an EMBL/GenBank/DDBJ whole genome shotgun (WGS) entry which is preliminary data.</text>
</comment>
<evidence type="ECO:0000256" key="2">
    <source>
        <dbReference type="ARBA" id="ARBA00022741"/>
    </source>
</evidence>
<protein>
    <submittedName>
        <fullName evidence="6">ATP-grasp domain-containing protein</fullName>
    </submittedName>
</protein>
<gene>
    <name evidence="6" type="ORF">DZF91_38550</name>
</gene>
<accession>A0A372J8L6</accession>
<name>A0A372J8L6_9ACTN</name>
<dbReference type="EMBL" id="QURH01001054">
    <property type="protein sequence ID" value="RFU36342.1"/>
    <property type="molecule type" value="Genomic_DNA"/>
</dbReference>
<reference evidence="6 7" key="1">
    <citation type="submission" date="2018-08" db="EMBL/GenBank/DDBJ databases">
        <title>Actinomadura jelena sp. nov., a novel Actinomycete isolated from soil in Chad.</title>
        <authorList>
            <person name="Shi L."/>
        </authorList>
    </citation>
    <scope>NUCLEOTIDE SEQUENCE [LARGE SCALE GENOMIC DNA]</scope>
    <source>
        <strain evidence="6 7">NEAU-G17</strain>
    </source>
</reference>
<dbReference type="SUPFAM" id="SSF56059">
    <property type="entry name" value="Glutathione synthetase ATP-binding domain-like"/>
    <property type="match status" value="1"/>
</dbReference>
<dbReference type="Gene3D" id="3.30.470.20">
    <property type="entry name" value="ATP-grasp fold, B domain"/>
    <property type="match status" value="1"/>
</dbReference>
<dbReference type="PANTHER" id="PTHR43585:SF2">
    <property type="entry name" value="ATP-GRASP ENZYME FSQD"/>
    <property type="match status" value="1"/>
</dbReference>
<dbReference type="GO" id="GO:0016874">
    <property type="term" value="F:ligase activity"/>
    <property type="evidence" value="ECO:0007669"/>
    <property type="project" value="UniProtKB-KW"/>
</dbReference>
<evidence type="ECO:0000313" key="6">
    <source>
        <dbReference type="EMBL" id="RFU36342.1"/>
    </source>
</evidence>
<dbReference type="GO" id="GO:0005524">
    <property type="term" value="F:ATP binding"/>
    <property type="evidence" value="ECO:0007669"/>
    <property type="project" value="UniProtKB-UniRule"/>
</dbReference>
<keyword evidence="2 4" id="KW-0547">Nucleotide-binding</keyword>
<dbReference type="InterPro" id="IPR052032">
    <property type="entry name" value="ATP-dep_AA_Ligase"/>
</dbReference>
<dbReference type="PROSITE" id="PS50975">
    <property type="entry name" value="ATP_GRASP"/>
    <property type="match status" value="1"/>
</dbReference>
<dbReference type="AlphaFoldDB" id="A0A372J8L6"/>
<keyword evidence="3 4" id="KW-0067">ATP-binding</keyword>
<evidence type="ECO:0000256" key="4">
    <source>
        <dbReference type="PROSITE-ProRule" id="PRU00409"/>
    </source>
</evidence>
<dbReference type="SMART" id="SM01209">
    <property type="entry name" value="GARS_A"/>
    <property type="match status" value="1"/>
</dbReference>
<keyword evidence="7" id="KW-1185">Reference proteome</keyword>
<dbReference type="PANTHER" id="PTHR43585">
    <property type="entry name" value="FUMIPYRROLE BIOSYNTHESIS PROTEIN C"/>
    <property type="match status" value="1"/>
</dbReference>
<evidence type="ECO:0000313" key="7">
    <source>
        <dbReference type="Proteomes" id="UP000261811"/>
    </source>
</evidence>
<keyword evidence="1" id="KW-0436">Ligase</keyword>
<dbReference type="Proteomes" id="UP000261811">
    <property type="component" value="Unassembled WGS sequence"/>
</dbReference>